<sequence length="753" mass="85807">METKMWASKTDYSRLYSKYYFEENKQKQIYDKGDFEEILFKFCNSRGIKTLVDVGSFCGPLKLSAESVGMSFFSCGSHSVSEEEIHFDLLMEDSKAAKALYDIIDSRVGPTEYVTICLDVLEHVDIEDVGSALWNLHTIAGDFVVISISTRPSGRGNRYHSTILPLATWKHLFELSGFEIVDPHFCSERRRIIPLVSEDTDLHIVSHWAQGDIFGDRVNGEPTYLLLRKAERPRDRANWLRQLDVVLDIAYRKQKRLAFNQYRLQAIGFNISHFQDFLNIRPLLDIIARGQCSLLIRKDALKADEMSMVVSYFERNGGMVFIYHTVADIDWRLLSIRTLVSAAESSAAVNHILSSQIVEAAKLQGIKTILLQHGIWIEPMQDREITFASDTILTWGTEHERFFAEGLHPVAARSSPYAALSGTHFRLAGSAKFHDSLLETNSEVLRWRLGADISRFDECVLVGTNLKWNQHLGERSDVLNGIHRMIQASPEKLFVIKPHPSERHFEYANLRAPNTIILDDILLGCIDLPISRLLGGISTIVSSLSTLLLDGAILGRRCIQYDTGNKFHYKFCKPISADDLHLAIKNPAVASLKCDEFTAYYNDAQNDQFYEVFADTASAAAMQARSAARYTDLKSVEDSWISFLAATHSNITLEQEKNALLTRNKELEQERNAVHARNEELVRSRDLLSTQIKSVEDAQYQFIARSEEEIVRLSKEITRLNAVLADMNTSMSWRITAPYRWLGRRLRQMARFR</sequence>
<dbReference type="EMBL" id="CP099967">
    <property type="protein sequence ID" value="UWL60232.1"/>
    <property type="molecule type" value="Genomic_DNA"/>
</dbReference>
<organism evidence="2 3">
    <name type="scientific">Brucella pseudintermedia</name>
    <dbReference type="NCBI Taxonomy" id="370111"/>
    <lineage>
        <taxon>Bacteria</taxon>
        <taxon>Pseudomonadati</taxon>
        <taxon>Pseudomonadota</taxon>
        <taxon>Alphaproteobacteria</taxon>
        <taxon>Hyphomicrobiales</taxon>
        <taxon>Brucellaceae</taxon>
        <taxon>Brucella/Ochrobactrum group</taxon>
        <taxon>Brucella</taxon>
    </lineage>
</organism>
<evidence type="ECO:0000313" key="2">
    <source>
        <dbReference type="EMBL" id="UWL60232.1"/>
    </source>
</evidence>
<dbReference type="RefSeq" id="WP_259697899.1">
    <property type="nucleotide sequence ID" value="NZ_CP099967.1"/>
</dbReference>
<proteinExistence type="predicted"/>
<evidence type="ECO:0000313" key="3">
    <source>
        <dbReference type="Proteomes" id="UP001058739"/>
    </source>
</evidence>
<name>A0ABY5UBX4_9HYPH</name>
<dbReference type="Proteomes" id="UP001058739">
    <property type="component" value="Chromosome 01"/>
</dbReference>
<protein>
    <recommendedName>
        <fullName evidence="4">Methyltransferase domain-containing protein</fullName>
    </recommendedName>
</protein>
<evidence type="ECO:0000256" key="1">
    <source>
        <dbReference type="SAM" id="Coils"/>
    </source>
</evidence>
<evidence type="ECO:0008006" key="4">
    <source>
        <dbReference type="Google" id="ProtNLM"/>
    </source>
</evidence>
<keyword evidence="3" id="KW-1185">Reference proteome</keyword>
<keyword evidence="1" id="KW-0175">Coiled coil</keyword>
<gene>
    <name evidence="2" type="ORF">NIK97_00125</name>
</gene>
<feature type="coiled-coil region" evidence="1">
    <location>
        <begin position="650"/>
        <end position="723"/>
    </location>
</feature>
<accession>A0ABY5UBX4</accession>
<reference evidence="2" key="1">
    <citation type="submission" date="2022-06" db="EMBL/GenBank/DDBJ databases">
        <title>Complete Genome Sequence of Deoxynivalenol-bioadsorption Ochrobactrum pseudintermedium ASAG-D25.</title>
        <authorList>
            <person name="Wang N."/>
        </authorList>
    </citation>
    <scope>NUCLEOTIDE SEQUENCE</scope>
    <source>
        <strain evidence="2">ASAG-D25</strain>
    </source>
</reference>